<dbReference type="AlphaFoldDB" id="A0A1I2XX27"/>
<comment type="subcellular location">
    <subcellularLocation>
        <location evidence="1">Secreted</location>
    </subcellularLocation>
</comment>
<dbReference type="InterPro" id="IPR050557">
    <property type="entry name" value="RTX_toxin/Mannuronan_C5-epim"/>
</dbReference>
<sequence>MTIIRNGTAGNDRIRMENLFPFSETIRVNGLAGHDELVGAFLHYNELFGGTGNDTLMGGANGNLLDGGAGNDVMDAWQSDSFSTFRGGTGNDYMRGGNSGNLFDGGTGNDTMIGGNGADIYVVDSLLDRIQETYVPYFDNDPNPADQVNSSVSWKLGANLENLTLLGTGAINGTGNGLANLIIGNSGNNTLSGGAGADTLEGGLGNDVLDGGAGIDTVRFSGANAVRINLGNANPQATGFGNDNIRNIENVLTGAGNDNIVGNAVANAITAGAGNDVLWGMAGNDRLFGQAGNDRLRGGLGNDTLHGGAGADRFIFAAGDGADRINDFTDGQDRIVIESGAERFTDLRIADLGADARISFGNVTITLANSDHALLTAEDFLFT</sequence>
<dbReference type="PRINTS" id="PR00313">
    <property type="entry name" value="CABNDNGRPT"/>
</dbReference>
<dbReference type="InterPro" id="IPR011049">
    <property type="entry name" value="Serralysin-like_metalloprot_C"/>
</dbReference>
<dbReference type="EMBL" id="FOPU01000002">
    <property type="protein sequence ID" value="SFH18050.1"/>
    <property type="molecule type" value="Genomic_DNA"/>
</dbReference>
<evidence type="ECO:0000256" key="2">
    <source>
        <dbReference type="ARBA" id="ARBA00022525"/>
    </source>
</evidence>
<keyword evidence="2" id="KW-0964">Secreted</keyword>
<dbReference type="Proteomes" id="UP000183635">
    <property type="component" value="Unassembled WGS sequence"/>
</dbReference>
<name>A0A1I2XX27_9RHOB</name>
<dbReference type="GO" id="GO:0005509">
    <property type="term" value="F:calcium ion binding"/>
    <property type="evidence" value="ECO:0007669"/>
    <property type="project" value="InterPro"/>
</dbReference>
<evidence type="ECO:0000313" key="4">
    <source>
        <dbReference type="Proteomes" id="UP000183635"/>
    </source>
</evidence>
<gene>
    <name evidence="3" type="ORF">SAMN04488021_102163</name>
</gene>
<dbReference type="Gene3D" id="2.150.10.10">
    <property type="entry name" value="Serralysin-like metalloprotease, C-terminal"/>
    <property type="match status" value="4"/>
</dbReference>
<dbReference type="PANTHER" id="PTHR38340">
    <property type="entry name" value="S-LAYER PROTEIN"/>
    <property type="match status" value="1"/>
</dbReference>
<accession>A0A1I2XX27</accession>
<proteinExistence type="predicted"/>
<dbReference type="STRING" id="34004.SAMN04488021_102163"/>
<dbReference type="InterPro" id="IPR018511">
    <property type="entry name" value="Hemolysin-typ_Ca-bd_CS"/>
</dbReference>
<dbReference type="SUPFAM" id="SSF51120">
    <property type="entry name" value="beta-Roll"/>
    <property type="match status" value="3"/>
</dbReference>
<protein>
    <submittedName>
        <fullName evidence="3">Hemolysin-type calcium-binding repeat-containing protein</fullName>
    </submittedName>
</protein>
<reference evidence="3 4" key="1">
    <citation type="submission" date="2016-10" db="EMBL/GenBank/DDBJ databases">
        <authorList>
            <person name="de Groot N.N."/>
        </authorList>
    </citation>
    <scope>NUCLEOTIDE SEQUENCE [LARGE SCALE GENOMIC DNA]</scope>
    <source>
        <strain evidence="3 4">DSM 8537</strain>
    </source>
</reference>
<dbReference type="Pfam" id="PF00353">
    <property type="entry name" value="HemolysinCabind"/>
    <property type="match status" value="4"/>
</dbReference>
<dbReference type="RefSeq" id="WP_170848885.1">
    <property type="nucleotide sequence ID" value="NZ_FOPU01000002.1"/>
</dbReference>
<dbReference type="InterPro" id="IPR001343">
    <property type="entry name" value="Hemolysn_Ca-bd"/>
</dbReference>
<keyword evidence="4" id="KW-1185">Reference proteome</keyword>
<dbReference type="PANTHER" id="PTHR38340:SF1">
    <property type="entry name" value="S-LAYER PROTEIN"/>
    <property type="match status" value="1"/>
</dbReference>
<organism evidence="3 4">
    <name type="scientific">Paracoccus aminovorans</name>
    <dbReference type="NCBI Taxonomy" id="34004"/>
    <lineage>
        <taxon>Bacteria</taxon>
        <taxon>Pseudomonadati</taxon>
        <taxon>Pseudomonadota</taxon>
        <taxon>Alphaproteobacteria</taxon>
        <taxon>Rhodobacterales</taxon>
        <taxon>Paracoccaceae</taxon>
        <taxon>Paracoccus</taxon>
    </lineage>
</organism>
<dbReference type="GO" id="GO:0005576">
    <property type="term" value="C:extracellular region"/>
    <property type="evidence" value="ECO:0007669"/>
    <property type="project" value="UniProtKB-SubCell"/>
</dbReference>
<evidence type="ECO:0000256" key="1">
    <source>
        <dbReference type="ARBA" id="ARBA00004613"/>
    </source>
</evidence>
<dbReference type="PROSITE" id="PS00330">
    <property type="entry name" value="HEMOLYSIN_CALCIUM"/>
    <property type="match status" value="3"/>
</dbReference>
<evidence type="ECO:0000313" key="3">
    <source>
        <dbReference type="EMBL" id="SFH18050.1"/>
    </source>
</evidence>